<dbReference type="Gene3D" id="2.60.120.10">
    <property type="entry name" value="Jelly Rolls"/>
    <property type="match status" value="1"/>
</dbReference>
<dbReference type="SUPFAM" id="SSF46785">
    <property type="entry name" value="Winged helix' DNA-binding domain"/>
    <property type="match status" value="1"/>
</dbReference>
<dbReference type="AlphaFoldDB" id="A0A840ZK12"/>
<dbReference type="Proteomes" id="UP000583454">
    <property type="component" value="Unassembled WGS sequence"/>
</dbReference>
<sequence length="267" mass="29282">MLDHPLLRKLAALSPLSDEDRRHLTQVAAHPVAVPTRTDLIREGDTPRGVFLVLEGMACRYKILPDGNRQVLAFLIPGDFCDLDVSLLNAMDHAIGTLSPCLVVHIPTRTVGDLLDDHPGIARAMRLAALVEAATARQWLVNVGRRSCERRLAHILCEMLVRLRHVGLASDVGYDLLLTQVDLADATGMTSVHVNRSLRALRRRGLIEIQGRRIAIPDLAALEAAAEFDPRYLRHAGTDPRLRPGLRETAPPDASVFREAALPVDGA</sequence>
<dbReference type="PANTHER" id="PTHR24567:SF68">
    <property type="entry name" value="DNA-BINDING TRANSCRIPTIONAL DUAL REGULATOR CRP"/>
    <property type="match status" value="1"/>
</dbReference>
<dbReference type="Gene3D" id="1.10.10.10">
    <property type="entry name" value="Winged helix-like DNA-binding domain superfamily/Winged helix DNA-binding domain"/>
    <property type="match status" value="1"/>
</dbReference>
<gene>
    <name evidence="5" type="ORF">HNR00_003152</name>
</gene>
<reference evidence="5 6" key="1">
    <citation type="submission" date="2020-08" db="EMBL/GenBank/DDBJ databases">
        <title>Genomic Encyclopedia of Type Strains, Phase IV (KMG-IV): sequencing the most valuable type-strain genomes for metagenomic binning, comparative biology and taxonomic classification.</title>
        <authorList>
            <person name="Goeker M."/>
        </authorList>
    </citation>
    <scope>NUCLEOTIDE SEQUENCE [LARGE SCALE GENOMIC DNA]</scope>
    <source>
        <strain evidence="5 6">DSM 2163</strain>
    </source>
</reference>
<dbReference type="InterPro" id="IPR036390">
    <property type="entry name" value="WH_DNA-bd_sf"/>
</dbReference>
<dbReference type="SMART" id="SM00100">
    <property type="entry name" value="cNMP"/>
    <property type="match status" value="1"/>
</dbReference>
<dbReference type="GO" id="GO:0003677">
    <property type="term" value="F:DNA binding"/>
    <property type="evidence" value="ECO:0007669"/>
    <property type="project" value="UniProtKB-KW"/>
</dbReference>
<dbReference type="SMART" id="SM00419">
    <property type="entry name" value="HTH_CRP"/>
    <property type="match status" value="1"/>
</dbReference>
<keyword evidence="6" id="KW-1185">Reference proteome</keyword>
<evidence type="ECO:0000313" key="5">
    <source>
        <dbReference type="EMBL" id="MBB5758432.1"/>
    </source>
</evidence>
<dbReference type="InterPro" id="IPR050397">
    <property type="entry name" value="Env_Response_Regulators"/>
</dbReference>
<evidence type="ECO:0000259" key="4">
    <source>
        <dbReference type="PROSITE" id="PS51063"/>
    </source>
</evidence>
<dbReference type="PANTHER" id="PTHR24567">
    <property type="entry name" value="CRP FAMILY TRANSCRIPTIONAL REGULATORY PROTEIN"/>
    <property type="match status" value="1"/>
</dbReference>
<accession>A0A840ZK12</accession>
<dbReference type="InterPro" id="IPR014710">
    <property type="entry name" value="RmlC-like_jellyroll"/>
</dbReference>
<protein>
    <submittedName>
        <fullName evidence="5">CRP-like cAMP-binding protein</fullName>
    </submittedName>
</protein>
<evidence type="ECO:0000256" key="1">
    <source>
        <dbReference type="ARBA" id="ARBA00023015"/>
    </source>
</evidence>
<dbReference type="EMBL" id="JACHOP010000013">
    <property type="protein sequence ID" value="MBB5758432.1"/>
    <property type="molecule type" value="Genomic_DNA"/>
</dbReference>
<proteinExistence type="predicted"/>
<dbReference type="InterPro" id="IPR018490">
    <property type="entry name" value="cNMP-bd_dom_sf"/>
</dbReference>
<dbReference type="Pfam" id="PF00027">
    <property type="entry name" value="cNMP_binding"/>
    <property type="match status" value="1"/>
</dbReference>
<keyword evidence="3" id="KW-0804">Transcription</keyword>
<comment type="caution">
    <text evidence="5">The sequence shown here is derived from an EMBL/GenBank/DDBJ whole genome shotgun (WGS) entry which is preliminary data.</text>
</comment>
<keyword evidence="1" id="KW-0805">Transcription regulation</keyword>
<dbReference type="GO" id="GO:0005829">
    <property type="term" value="C:cytosol"/>
    <property type="evidence" value="ECO:0007669"/>
    <property type="project" value="TreeGrafter"/>
</dbReference>
<dbReference type="InterPro" id="IPR012318">
    <property type="entry name" value="HTH_CRP"/>
</dbReference>
<evidence type="ECO:0000256" key="2">
    <source>
        <dbReference type="ARBA" id="ARBA00023125"/>
    </source>
</evidence>
<feature type="domain" description="HTH crp-type" evidence="4">
    <location>
        <begin position="146"/>
        <end position="220"/>
    </location>
</feature>
<evidence type="ECO:0000313" key="6">
    <source>
        <dbReference type="Proteomes" id="UP000583454"/>
    </source>
</evidence>
<dbReference type="SUPFAM" id="SSF51206">
    <property type="entry name" value="cAMP-binding domain-like"/>
    <property type="match status" value="1"/>
</dbReference>
<organism evidence="5 6">
    <name type="scientific">Methylorubrum rhodinum</name>
    <dbReference type="NCBI Taxonomy" id="29428"/>
    <lineage>
        <taxon>Bacteria</taxon>
        <taxon>Pseudomonadati</taxon>
        <taxon>Pseudomonadota</taxon>
        <taxon>Alphaproteobacteria</taxon>
        <taxon>Hyphomicrobiales</taxon>
        <taxon>Methylobacteriaceae</taxon>
        <taxon>Methylorubrum</taxon>
    </lineage>
</organism>
<name>A0A840ZK12_9HYPH</name>
<evidence type="ECO:0000256" key="3">
    <source>
        <dbReference type="ARBA" id="ARBA00023163"/>
    </source>
</evidence>
<dbReference type="RefSeq" id="WP_183570863.1">
    <property type="nucleotide sequence ID" value="NZ_JACHOP010000013.1"/>
</dbReference>
<dbReference type="InterPro" id="IPR000595">
    <property type="entry name" value="cNMP-bd_dom"/>
</dbReference>
<dbReference type="InterPro" id="IPR036388">
    <property type="entry name" value="WH-like_DNA-bd_sf"/>
</dbReference>
<dbReference type="CDD" id="cd00038">
    <property type="entry name" value="CAP_ED"/>
    <property type="match status" value="1"/>
</dbReference>
<dbReference type="Pfam" id="PF13545">
    <property type="entry name" value="HTH_Crp_2"/>
    <property type="match status" value="1"/>
</dbReference>
<dbReference type="GO" id="GO:0003700">
    <property type="term" value="F:DNA-binding transcription factor activity"/>
    <property type="evidence" value="ECO:0007669"/>
    <property type="project" value="TreeGrafter"/>
</dbReference>
<dbReference type="PROSITE" id="PS51063">
    <property type="entry name" value="HTH_CRP_2"/>
    <property type="match status" value="1"/>
</dbReference>
<keyword evidence="2" id="KW-0238">DNA-binding</keyword>